<dbReference type="AlphaFoldDB" id="A0A386HPT9"/>
<gene>
    <name evidence="2" type="ORF">D6B99_09375</name>
</gene>
<dbReference type="RefSeq" id="WP_119987408.1">
    <property type="nucleotide sequence ID" value="NZ_CP032489.1"/>
</dbReference>
<dbReference type="EMBL" id="CP032489">
    <property type="protein sequence ID" value="AYD47783.1"/>
    <property type="molecule type" value="Genomic_DNA"/>
</dbReference>
<dbReference type="Proteomes" id="UP000266118">
    <property type="component" value="Chromosome"/>
</dbReference>
<dbReference type="Pfam" id="PF06889">
    <property type="entry name" value="DUF1266"/>
    <property type="match status" value="1"/>
</dbReference>
<dbReference type="OrthoDB" id="6820768at2"/>
<dbReference type="KEGG" id="ark:D6B99_09375"/>
<organism evidence="2 3">
    <name type="scientific">Arachidicoccus soli</name>
    <dbReference type="NCBI Taxonomy" id="2341117"/>
    <lineage>
        <taxon>Bacteria</taxon>
        <taxon>Pseudomonadati</taxon>
        <taxon>Bacteroidota</taxon>
        <taxon>Chitinophagia</taxon>
        <taxon>Chitinophagales</taxon>
        <taxon>Chitinophagaceae</taxon>
        <taxon>Arachidicoccus</taxon>
    </lineage>
</organism>
<evidence type="ECO:0000259" key="1">
    <source>
        <dbReference type="Pfam" id="PF06889"/>
    </source>
</evidence>
<accession>A0A386HPT9</accession>
<keyword evidence="3" id="KW-1185">Reference proteome</keyword>
<dbReference type="InterPro" id="IPR009677">
    <property type="entry name" value="DUF1266"/>
</dbReference>
<sequence length="236" mass="28207">MFHLFKEKYILDDHYEQHRMAAEKEPLLNIGAMLLEYNQYRDSLTLKSRLQVKQLEPLLNNAWQVFDKASCIELLDELLELPNQQKYRDYINAILLQRQNVNQLAYEVLVAPAHLYTYLEKNCQTLFEQSGKAFDRIEFDGIGNVSAWDIERAGLVARYAFNIGWLTEEETFYHLEKSFQLAKANYQNWADYYVAYMKARTLFYEERETDYIDYVLTLKKLYKSTDFFCLKYPLNN</sequence>
<name>A0A386HPT9_9BACT</name>
<reference evidence="2 3" key="1">
    <citation type="submission" date="2018-09" db="EMBL/GenBank/DDBJ databases">
        <title>Arachidicoccus sp. nov., a bacterium isolated from soil.</title>
        <authorList>
            <person name="Weon H.-Y."/>
            <person name="Kwon S.-W."/>
            <person name="Lee S.A."/>
        </authorList>
    </citation>
    <scope>NUCLEOTIDE SEQUENCE [LARGE SCALE GENOMIC DNA]</scope>
    <source>
        <strain evidence="2 3">KIS59-12</strain>
    </source>
</reference>
<proteinExistence type="predicted"/>
<evidence type="ECO:0000313" key="3">
    <source>
        <dbReference type="Proteomes" id="UP000266118"/>
    </source>
</evidence>
<evidence type="ECO:0000313" key="2">
    <source>
        <dbReference type="EMBL" id="AYD47783.1"/>
    </source>
</evidence>
<feature type="domain" description="DUF1266" evidence="1">
    <location>
        <begin position="59"/>
        <end position="225"/>
    </location>
</feature>
<protein>
    <submittedName>
        <fullName evidence="2">DUF1266 domain-containing protein</fullName>
    </submittedName>
</protein>